<dbReference type="Gramene" id="PGSC0003DMT400093131">
    <property type="protein sequence ID" value="PGSC0003DMT400093131"/>
    <property type="gene ID" value="PGSC0003DMG400042702"/>
</dbReference>
<organism evidence="2 3">
    <name type="scientific">Solanum tuberosum</name>
    <name type="common">Potato</name>
    <dbReference type="NCBI Taxonomy" id="4113"/>
    <lineage>
        <taxon>Eukaryota</taxon>
        <taxon>Viridiplantae</taxon>
        <taxon>Streptophyta</taxon>
        <taxon>Embryophyta</taxon>
        <taxon>Tracheophyta</taxon>
        <taxon>Spermatophyta</taxon>
        <taxon>Magnoliopsida</taxon>
        <taxon>eudicotyledons</taxon>
        <taxon>Gunneridae</taxon>
        <taxon>Pentapetalae</taxon>
        <taxon>asterids</taxon>
        <taxon>lamiids</taxon>
        <taxon>Solanales</taxon>
        <taxon>Solanaceae</taxon>
        <taxon>Solanoideae</taxon>
        <taxon>Solaneae</taxon>
        <taxon>Solanum</taxon>
    </lineage>
</organism>
<feature type="region of interest" description="Disordered" evidence="1">
    <location>
        <begin position="239"/>
        <end position="271"/>
    </location>
</feature>
<evidence type="ECO:0000256" key="1">
    <source>
        <dbReference type="SAM" id="MobiDB-lite"/>
    </source>
</evidence>
<proteinExistence type="predicted"/>
<reference evidence="2" key="2">
    <citation type="submission" date="2015-06" db="UniProtKB">
        <authorList>
            <consortium name="EnsemblPlants"/>
        </authorList>
    </citation>
    <scope>IDENTIFICATION</scope>
    <source>
        <strain evidence="2">DM1-3 516 R44</strain>
    </source>
</reference>
<dbReference type="AlphaFoldDB" id="M1DRB4"/>
<reference evidence="3" key="1">
    <citation type="journal article" date="2011" name="Nature">
        <title>Genome sequence and analysis of the tuber crop potato.</title>
        <authorList>
            <consortium name="The Potato Genome Sequencing Consortium"/>
        </authorList>
    </citation>
    <scope>NUCLEOTIDE SEQUENCE [LARGE SCALE GENOMIC DNA]</scope>
    <source>
        <strain evidence="3">cv. DM1-3 516 R44</strain>
    </source>
</reference>
<dbReference type="HOGENOM" id="CLU_832629_0_0_1"/>
<dbReference type="InParanoid" id="M1DRB4"/>
<evidence type="ECO:0000313" key="3">
    <source>
        <dbReference type="Proteomes" id="UP000011115"/>
    </source>
</evidence>
<protein>
    <recommendedName>
        <fullName evidence="4">Integrase core domain containing protein</fullName>
    </recommendedName>
</protein>
<evidence type="ECO:0000313" key="2">
    <source>
        <dbReference type="EnsemblPlants" id="PGSC0003DMT400093131"/>
    </source>
</evidence>
<keyword evidence="3" id="KW-1185">Reference proteome</keyword>
<dbReference type="PaxDb" id="4113-PGSC0003DMT400093131"/>
<evidence type="ECO:0008006" key="4">
    <source>
        <dbReference type="Google" id="ProtNLM"/>
    </source>
</evidence>
<dbReference type="Proteomes" id="UP000011115">
    <property type="component" value="Unassembled WGS sequence"/>
</dbReference>
<feature type="compositionally biased region" description="Basic and acidic residues" evidence="1">
    <location>
        <begin position="251"/>
        <end position="271"/>
    </location>
</feature>
<sequence>MARLITEERRVLTGSLHTVPDIHQLFNFHKCDWMARDLGTYNEEIVREFYASYAATLRGSITKRLRACGMGRCSTVGHPEGHIKFCGQVLLAAGTDSRVPIWHCDRLVHPTGALDICLIRDEANVAAPRREPQVEVPPLGADLADTMGQAASMAPSSSRSTPQLGAIVVPLARVQKLEAQMATLPHHIQPWMQKSIVESEARMEGRMEGTMGRKVAPTALADDTVLDALFSGTAEEGLAPTHAKGKRHCSHRTEEEKAHKRQPRQEKEARRASIVDEVLRQQRVRESVAGASSSAPVVEIQPILRDVVSTTDGAARVIESTTEGAMIADVGTTDGALTIIPAGSGKPDPMLVDESPALCATGQKPKLKVANVQSNFNLGPDLTSGIVHLN</sequence>
<dbReference type="EnsemblPlants" id="PGSC0003DMT400093131">
    <property type="protein sequence ID" value="PGSC0003DMT400093131"/>
    <property type="gene ID" value="PGSC0003DMG400042702"/>
</dbReference>
<accession>M1DRB4</accession>
<name>M1DRB4_SOLTU</name>